<evidence type="ECO:0000313" key="3">
    <source>
        <dbReference type="Proteomes" id="UP000034513"/>
    </source>
</evidence>
<sequence length="108" mass="12450">MILDMPFNHTATDNVWFQKALAGDKKYMAYYNWSDTAKEGYSLASNGKYYESEFDKSMPDLNLANPEVKKEIVKITKFWLDKGVSGFRLDAVGFYFSNDDKKTTAFTK</sequence>
<name>A0ABR5EHW4_LACLC</name>
<dbReference type="Proteomes" id="UP000034513">
    <property type="component" value="Unassembled WGS sequence"/>
</dbReference>
<dbReference type="InterPro" id="IPR006047">
    <property type="entry name" value="GH13_cat_dom"/>
</dbReference>
<dbReference type="Pfam" id="PF00128">
    <property type="entry name" value="Alpha-amylase"/>
    <property type="match status" value="1"/>
</dbReference>
<proteinExistence type="predicted"/>
<dbReference type="EMBL" id="LAVW01000102">
    <property type="protein sequence ID" value="KKW73696.1"/>
    <property type="molecule type" value="Genomic_DNA"/>
</dbReference>
<gene>
    <name evidence="2" type="ORF">VN93_0858</name>
</gene>
<keyword evidence="3" id="KW-1185">Reference proteome</keyword>
<dbReference type="PANTHER" id="PTHR10357:SF217">
    <property type="entry name" value="TREHALOSE-6-PHOSPHATE HYDROLASE"/>
    <property type="match status" value="1"/>
</dbReference>
<accession>A0ABR5EHW4</accession>
<evidence type="ECO:0000313" key="2">
    <source>
        <dbReference type="EMBL" id="KKW73696.1"/>
    </source>
</evidence>
<dbReference type="PANTHER" id="PTHR10357">
    <property type="entry name" value="ALPHA-AMYLASE FAMILY MEMBER"/>
    <property type="match status" value="1"/>
</dbReference>
<reference evidence="2 3" key="1">
    <citation type="submission" date="2015-04" db="EMBL/GenBank/DDBJ databases">
        <title>Evaluation of non-dairy Lactococcus lactis with potential dairy applications reveals extensive phenotype-genotype disparity.</title>
        <authorList>
            <person name="Cavanagh D."/>
            <person name="Casey A."/>
            <person name="Altermann E."/>
            <person name="Cotter P."/>
            <person name="Fitzgerald G.F."/>
            <person name="McAuliffe O."/>
        </authorList>
    </citation>
    <scope>NUCLEOTIDE SEQUENCE [LARGE SCALE GENOMIC DNA]</scope>
    <source>
        <strain evidence="2 3">DPC6856</strain>
    </source>
</reference>
<comment type="caution">
    <text evidence="2">The sequence shown here is derived from an EMBL/GenBank/DDBJ whole genome shotgun (WGS) entry which is preliminary data.</text>
</comment>
<organism evidence="2 3">
    <name type="scientific">Lactococcus lactis subsp. cremoris</name>
    <name type="common">Streptococcus cremoris</name>
    <dbReference type="NCBI Taxonomy" id="1359"/>
    <lineage>
        <taxon>Bacteria</taxon>
        <taxon>Bacillati</taxon>
        <taxon>Bacillota</taxon>
        <taxon>Bacilli</taxon>
        <taxon>Lactobacillales</taxon>
        <taxon>Streptococcaceae</taxon>
        <taxon>Lactococcus</taxon>
    </lineage>
</organism>
<evidence type="ECO:0000259" key="1">
    <source>
        <dbReference type="Pfam" id="PF00128"/>
    </source>
</evidence>
<dbReference type="Gene3D" id="3.20.20.80">
    <property type="entry name" value="Glycosidases"/>
    <property type="match status" value="1"/>
</dbReference>
<protein>
    <submittedName>
        <fullName evidence="2">Alpha,alpha-phosphotrehalase, treC</fullName>
    </submittedName>
</protein>
<dbReference type="InterPro" id="IPR017853">
    <property type="entry name" value="GH"/>
</dbReference>
<feature type="domain" description="Glycosyl hydrolase family 13 catalytic" evidence="1">
    <location>
        <begin position="1"/>
        <end position="97"/>
    </location>
</feature>
<dbReference type="SUPFAM" id="SSF51445">
    <property type="entry name" value="(Trans)glycosidases"/>
    <property type="match status" value="1"/>
</dbReference>